<evidence type="ECO:0000313" key="2">
    <source>
        <dbReference type="EMBL" id="MCS0608361.1"/>
    </source>
</evidence>
<evidence type="ECO:0000313" key="3">
    <source>
        <dbReference type="Proteomes" id="UP001205861"/>
    </source>
</evidence>
<organism evidence="2 3">
    <name type="scientific">Massilia solisilvae</name>
    <dbReference type="NCBI Taxonomy" id="1811225"/>
    <lineage>
        <taxon>Bacteria</taxon>
        <taxon>Pseudomonadati</taxon>
        <taxon>Pseudomonadota</taxon>
        <taxon>Betaproteobacteria</taxon>
        <taxon>Burkholderiales</taxon>
        <taxon>Oxalobacteraceae</taxon>
        <taxon>Telluria group</taxon>
        <taxon>Massilia</taxon>
    </lineage>
</organism>
<accession>A0ABT2BIM0</accession>
<dbReference type="PANTHER" id="PTHR39425:SF1">
    <property type="entry name" value="CYTOCHROME C7-LIKE DOMAIN-CONTAINING PROTEIN"/>
    <property type="match status" value="1"/>
</dbReference>
<dbReference type="CDD" id="cd08168">
    <property type="entry name" value="Cytochrom_C3"/>
    <property type="match status" value="1"/>
</dbReference>
<gene>
    <name evidence="2" type="ORF">NX773_09315</name>
</gene>
<keyword evidence="3" id="KW-1185">Reference proteome</keyword>
<protein>
    <submittedName>
        <fullName evidence="2">Cytochrome c family protein</fullName>
    </submittedName>
</protein>
<dbReference type="Proteomes" id="UP001205861">
    <property type="component" value="Unassembled WGS sequence"/>
</dbReference>
<dbReference type="Pfam" id="PF14522">
    <property type="entry name" value="Cytochrome_C7"/>
    <property type="match status" value="1"/>
</dbReference>
<dbReference type="InterPro" id="IPR029467">
    <property type="entry name" value="Cyt_c7-like"/>
</dbReference>
<dbReference type="EMBL" id="JANUGV010000002">
    <property type="protein sequence ID" value="MCS0608361.1"/>
    <property type="molecule type" value="Genomic_DNA"/>
</dbReference>
<comment type="caution">
    <text evidence="2">The sequence shown here is derived from an EMBL/GenBank/DDBJ whole genome shotgun (WGS) entry which is preliminary data.</text>
</comment>
<dbReference type="Gene3D" id="3.90.10.10">
    <property type="entry name" value="Cytochrome C3"/>
    <property type="match status" value="2"/>
</dbReference>
<evidence type="ECO:0000259" key="1">
    <source>
        <dbReference type="Pfam" id="PF14522"/>
    </source>
</evidence>
<dbReference type="SUPFAM" id="SSF48695">
    <property type="entry name" value="Multiheme cytochromes"/>
    <property type="match status" value="1"/>
</dbReference>
<reference evidence="2 3" key="1">
    <citation type="submission" date="2022-08" db="EMBL/GenBank/DDBJ databases">
        <title>Reclassification of Massilia species as members of the genera Telluria, Duganella, Pseudoduganella, Mokoshia gen. nov. and Zemynaea gen. nov. using orthogonal and non-orthogonal genome-based approaches.</title>
        <authorList>
            <person name="Bowman J.P."/>
        </authorList>
    </citation>
    <scope>NUCLEOTIDE SEQUENCE [LARGE SCALE GENOMIC DNA]</scope>
    <source>
        <strain evidence="2 3">JCM 31607</strain>
    </source>
</reference>
<name>A0ABT2BIM0_9BURK</name>
<dbReference type="InterPro" id="IPR036280">
    <property type="entry name" value="Multihaem_cyt_sf"/>
</dbReference>
<dbReference type="RefSeq" id="WP_258856064.1">
    <property type="nucleotide sequence ID" value="NZ_JANUGV010000002.1"/>
</dbReference>
<proteinExistence type="predicted"/>
<dbReference type="PANTHER" id="PTHR39425">
    <property type="entry name" value="LIPOPROTEIN CYTOCHROME C"/>
    <property type="match status" value="1"/>
</dbReference>
<sequence length="216" mass="24255">MAQAFHPATVLVLKLALVAALLAALALALLARWRMMPPAAGGTVVAQPIPFSHKHHVGDDGIDCRYCHTSVEKSRFAGLPSSDICLTCHSQLFRDAPLLAPLHASARTGLPIRWNRVHDLPDFAYFDHRIHINKGVACVECHGRVDRMPLMLRTAQLEMQWCLGCHRNARQHIRPLADVFLMQDKRPLSAQEITQLNRLLQIQSTRRLTDCSTCHR</sequence>
<feature type="domain" description="Cytochrome c7-like" evidence="1">
    <location>
        <begin position="125"/>
        <end position="216"/>
    </location>
</feature>